<accession>A0A1H5YH96</accession>
<organism evidence="1 2">
    <name type="scientific">Vibrio hangzhouensis</name>
    <dbReference type="NCBI Taxonomy" id="462991"/>
    <lineage>
        <taxon>Bacteria</taxon>
        <taxon>Pseudomonadati</taxon>
        <taxon>Pseudomonadota</taxon>
        <taxon>Gammaproteobacteria</taxon>
        <taxon>Vibrionales</taxon>
        <taxon>Vibrionaceae</taxon>
        <taxon>Vibrio</taxon>
    </lineage>
</organism>
<dbReference type="PANTHER" id="PTHR37811:SF2">
    <property type="entry name" value="ABM DOMAIN-CONTAINING PROTEIN"/>
    <property type="match status" value="1"/>
</dbReference>
<dbReference type="SUPFAM" id="SSF54909">
    <property type="entry name" value="Dimeric alpha+beta barrel"/>
    <property type="match status" value="1"/>
</dbReference>
<dbReference type="InterPro" id="IPR011008">
    <property type="entry name" value="Dimeric_a/b-barrel"/>
</dbReference>
<evidence type="ECO:0008006" key="3">
    <source>
        <dbReference type="Google" id="ProtNLM"/>
    </source>
</evidence>
<dbReference type="PANTHER" id="PTHR37811">
    <property type="entry name" value="BLL5343 PROTEIN"/>
    <property type="match status" value="1"/>
</dbReference>
<evidence type="ECO:0000313" key="1">
    <source>
        <dbReference type="EMBL" id="SEG23354.1"/>
    </source>
</evidence>
<name>A0A1H5YH96_9VIBR</name>
<proteinExistence type="predicted"/>
<sequence length="114" mass="13449">MLDIGKKNYDRRLSVFAVIFRATIKDLDTEYSQLAQQLRDVALSRYGCVEFVSSSEGNQETAISYWTSEADITRWREDPVHQQAQRLGREKWYRDYKVEVVEIKRSYSSERSIS</sequence>
<protein>
    <recommendedName>
        <fullName evidence="3">Heme-degrading monooxygenase HmoA</fullName>
    </recommendedName>
</protein>
<evidence type="ECO:0000313" key="2">
    <source>
        <dbReference type="Proteomes" id="UP000236721"/>
    </source>
</evidence>
<reference evidence="2" key="1">
    <citation type="submission" date="2016-10" db="EMBL/GenBank/DDBJ databases">
        <authorList>
            <person name="Varghese N."/>
            <person name="Submissions S."/>
        </authorList>
    </citation>
    <scope>NUCLEOTIDE SEQUENCE [LARGE SCALE GENOMIC DNA]</scope>
    <source>
        <strain evidence="2">CGMCC 1.7062</strain>
    </source>
</reference>
<gene>
    <name evidence="1" type="ORF">SAMN04488244_10987</name>
</gene>
<dbReference type="AlphaFoldDB" id="A0A1H5YH96"/>
<keyword evidence="2" id="KW-1185">Reference proteome</keyword>
<dbReference type="EMBL" id="FNVG01000009">
    <property type="protein sequence ID" value="SEG23354.1"/>
    <property type="molecule type" value="Genomic_DNA"/>
</dbReference>
<dbReference type="Gene3D" id="3.30.70.100">
    <property type="match status" value="1"/>
</dbReference>
<dbReference type="InterPro" id="IPR052936">
    <property type="entry name" value="Jasmonate_Hydroxylase-like"/>
</dbReference>
<dbReference type="Proteomes" id="UP000236721">
    <property type="component" value="Unassembled WGS sequence"/>
</dbReference>